<keyword evidence="1" id="KW-1133">Transmembrane helix</keyword>
<evidence type="ECO:0000313" key="4">
    <source>
        <dbReference type="Proteomes" id="UP000198779"/>
    </source>
</evidence>
<evidence type="ECO:0000313" key="5">
    <source>
        <dbReference type="Proteomes" id="UP000199134"/>
    </source>
</evidence>
<reference evidence="3 4" key="2">
    <citation type="submission" date="2016-10" db="EMBL/GenBank/DDBJ databases">
        <authorList>
            <person name="Varghese N."/>
            <person name="Submissions S."/>
        </authorList>
    </citation>
    <scope>NUCLEOTIDE SEQUENCE</scope>
    <source>
        <strain evidence="3">BP1-145</strain>
        <strain evidence="4">BP1-148</strain>
    </source>
</reference>
<dbReference type="EMBL" id="FNCQ01000003">
    <property type="protein sequence ID" value="SDG34487.1"/>
    <property type="molecule type" value="Genomic_DNA"/>
</dbReference>
<organism evidence="3 5">
    <name type="scientific">Prevotella communis</name>
    <dbReference type="NCBI Taxonomy" id="2913614"/>
    <lineage>
        <taxon>Bacteria</taxon>
        <taxon>Pseudomonadati</taxon>
        <taxon>Bacteroidota</taxon>
        <taxon>Bacteroidia</taxon>
        <taxon>Bacteroidales</taxon>
        <taxon>Prevotellaceae</taxon>
        <taxon>Prevotella</taxon>
    </lineage>
</organism>
<evidence type="ECO:0000256" key="1">
    <source>
        <dbReference type="SAM" id="Phobius"/>
    </source>
</evidence>
<accession>A0A1G7TGJ4</accession>
<keyword evidence="1" id="KW-0472">Membrane</keyword>
<keyword evidence="1" id="KW-0812">Transmembrane</keyword>
<evidence type="ECO:0000313" key="2">
    <source>
        <dbReference type="EMBL" id="SDG34487.1"/>
    </source>
</evidence>
<reference evidence="2 5" key="1">
    <citation type="submission" date="2016-10" db="EMBL/GenBank/DDBJ databases">
        <authorList>
            <person name="de Groot N.N."/>
        </authorList>
    </citation>
    <scope>NUCLEOTIDE SEQUENCE [LARGE SCALE GENOMIC DNA]</scope>
    <source>
        <strain evidence="5">BP1-145</strain>
        <strain evidence="2">BP1-148</strain>
    </source>
</reference>
<dbReference type="Proteomes" id="UP000198779">
    <property type="component" value="Unassembled WGS sequence"/>
</dbReference>
<keyword evidence="4" id="KW-1185">Reference proteome</keyword>
<feature type="transmembrane region" description="Helical" evidence="1">
    <location>
        <begin position="6"/>
        <end position="25"/>
    </location>
</feature>
<evidence type="ECO:0000313" key="3">
    <source>
        <dbReference type="EMBL" id="SDN69063.1"/>
    </source>
</evidence>
<proteinExistence type="predicted"/>
<name>A0A1H0DFY9_9BACT</name>
<sequence length="29" mass="3208">MFYVGVVAAEFAVTILGVACLVTYYNHKK</sequence>
<dbReference type="Proteomes" id="UP000199134">
    <property type="component" value="Unassembled WGS sequence"/>
</dbReference>
<dbReference type="EMBL" id="FNIW01000002">
    <property type="protein sequence ID" value="SDN69063.1"/>
    <property type="molecule type" value="Genomic_DNA"/>
</dbReference>
<dbReference type="AlphaFoldDB" id="A0A1H0DFY9"/>
<gene>
    <name evidence="3" type="ORF">SAMN04487900_10245</name>
    <name evidence="2" type="ORF">SAMN04487901_1034</name>
</gene>
<accession>A0A1H0DFY9</accession>
<protein>
    <submittedName>
        <fullName evidence="3">Uncharacterized protein</fullName>
    </submittedName>
</protein>